<keyword evidence="2" id="KW-0731">Sigma factor</keyword>
<dbReference type="Pfam" id="PF08281">
    <property type="entry name" value="Sigma70_r4_2"/>
    <property type="match status" value="1"/>
</dbReference>
<dbReference type="InterPro" id="IPR013249">
    <property type="entry name" value="RNA_pol_sigma70_r4_t2"/>
</dbReference>
<keyword evidence="1" id="KW-0805">Transcription regulation</keyword>
<proteinExistence type="predicted"/>
<accession>A0ABR9R099</accession>
<keyword evidence="6" id="KW-1185">Reference proteome</keyword>
<sequence length="145" mass="17387">MTETEYQMAVQRTHDAYCKTVIRHAAITAIRRLQRKWEREISLEYLMYEKHFPITDWRDFVTAELDEERLLTACGLSVMLDNEELANALSHLSQEEREKIFLYYFLRQTQTQIGQHYGVSDSAIGRHLHRALRQLHEEMQVYPRE</sequence>
<feature type="domain" description="RNA polymerase sigma factor 70 region 4 type 2" evidence="4">
    <location>
        <begin position="83"/>
        <end position="135"/>
    </location>
</feature>
<reference evidence="5 6" key="1">
    <citation type="submission" date="2020-10" db="EMBL/GenBank/DDBJ databases">
        <title>ChiBAC.</title>
        <authorList>
            <person name="Zenner C."/>
            <person name="Hitch T.C.A."/>
            <person name="Clavel T."/>
        </authorList>
    </citation>
    <scope>NUCLEOTIDE SEQUENCE [LARGE SCALE GENOMIC DNA]</scope>
    <source>
        <strain evidence="5 6">DSM 109015</strain>
    </source>
</reference>
<dbReference type="InterPro" id="IPR036388">
    <property type="entry name" value="WH-like_DNA-bd_sf"/>
</dbReference>
<dbReference type="PANTHER" id="PTHR43133:SF46">
    <property type="entry name" value="RNA POLYMERASE SIGMA-70 FACTOR ECF SUBFAMILY"/>
    <property type="match status" value="1"/>
</dbReference>
<keyword evidence="3" id="KW-0804">Transcription</keyword>
<dbReference type="EMBL" id="JADCKC010000001">
    <property type="protein sequence ID" value="MBE5036557.1"/>
    <property type="molecule type" value="Genomic_DNA"/>
</dbReference>
<dbReference type="SUPFAM" id="SSF88659">
    <property type="entry name" value="Sigma3 and sigma4 domains of RNA polymerase sigma factors"/>
    <property type="match status" value="1"/>
</dbReference>
<evidence type="ECO:0000313" key="5">
    <source>
        <dbReference type="EMBL" id="MBE5036557.1"/>
    </source>
</evidence>
<evidence type="ECO:0000256" key="2">
    <source>
        <dbReference type="ARBA" id="ARBA00023082"/>
    </source>
</evidence>
<dbReference type="RefSeq" id="WP_087324773.1">
    <property type="nucleotide sequence ID" value="NZ_JADCKC010000001.1"/>
</dbReference>
<evidence type="ECO:0000256" key="1">
    <source>
        <dbReference type="ARBA" id="ARBA00023015"/>
    </source>
</evidence>
<dbReference type="NCBIfam" id="TIGR02937">
    <property type="entry name" value="sigma70-ECF"/>
    <property type="match status" value="1"/>
</dbReference>
<dbReference type="Proteomes" id="UP000768567">
    <property type="component" value="Unassembled WGS sequence"/>
</dbReference>
<name>A0ABR9R099_9FIRM</name>
<evidence type="ECO:0000259" key="4">
    <source>
        <dbReference type="Pfam" id="PF08281"/>
    </source>
</evidence>
<dbReference type="PANTHER" id="PTHR43133">
    <property type="entry name" value="RNA POLYMERASE ECF-TYPE SIGMA FACTO"/>
    <property type="match status" value="1"/>
</dbReference>
<gene>
    <name evidence="5" type="ORF">INF35_01955</name>
</gene>
<comment type="caution">
    <text evidence="5">The sequence shown here is derived from an EMBL/GenBank/DDBJ whole genome shotgun (WGS) entry which is preliminary data.</text>
</comment>
<dbReference type="InterPro" id="IPR039425">
    <property type="entry name" value="RNA_pol_sigma-70-like"/>
</dbReference>
<organism evidence="5 6">
    <name type="scientific">Gemmiger gallinarum</name>
    <dbReference type="NCBI Taxonomy" id="2779354"/>
    <lineage>
        <taxon>Bacteria</taxon>
        <taxon>Bacillati</taxon>
        <taxon>Bacillota</taxon>
        <taxon>Clostridia</taxon>
        <taxon>Eubacteriales</taxon>
        <taxon>Gemmiger</taxon>
    </lineage>
</organism>
<dbReference type="InterPro" id="IPR014284">
    <property type="entry name" value="RNA_pol_sigma-70_dom"/>
</dbReference>
<evidence type="ECO:0000256" key="3">
    <source>
        <dbReference type="ARBA" id="ARBA00023163"/>
    </source>
</evidence>
<evidence type="ECO:0000313" key="6">
    <source>
        <dbReference type="Proteomes" id="UP000768567"/>
    </source>
</evidence>
<protein>
    <submittedName>
        <fullName evidence="5">Sigma-70 family RNA polymerase sigma factor</fullName>
    </submittedName>
</protein>
<dbReference type="InterPro" id="IPR013324">
    <property type="entry name" value="RNA_pol_sigma_r3/r4-like"/>
</dbReference>
<dbReference type="Gene3D" id="1.10.10.10">
    <property type="entry name" value="Winged helix-like DNA-binding domain superfamily/Winged helix DNA-binding domain"/>
    <property type="match status" value="1"/>
</dbReference>